<organism evidence="2 3">
    <name type="scientific">Candidatus Raymondbacteria bacterium RIFOXYD12_FULL_49_13</name>
    <dbReference type="NCBI Taxonomy" id="1817890"/>
    <lineage>
        <taxon>Bacteria</taxon>
        <taxon>Raymondiibacteriota</taxon>
    </lineage>
</organism>
<name>A0A1F7FBL9_UNCRA</name>
<dbReference type="GO" id="GO:0004853">
    <property type="term" value="F:uroporphyrinogen decarboxylase activity"/>
    <property type="evidence" value="ECO:0007669"/>
    <property type="project" value="InterPro"/>
</dbReference>
<dbReference type="Pfam" id="PF01208">
    <property type="entry name" value="URO-D"/>
    <property type="match status" value="1"/>
</dbReference>
<dbReference type="EMBL" id="MFYX01000077">
    <property type="protein sequence ID" value="OGK04018.1"/>
    <property type="molecule type" value="Genomic_DNA"/>
</dbReference>
<evidence type="ECO:0000259" key="1">
    <source>
        <dbReference type="Pfam" id="PF01208"/>
    </source>
</evidence>
<dbReference type="InterPro" id="IPR000257">
    <property type="entry name" value="Uroporphyrinogen_deCOase"/>
</dbReference>
<sequence length="359" mass="40310">MTSHERLRRCYFHQELDRPAVQTRESYPQNDPTYDPLKAYLEENTDLTRRGIDSNLLETQYPGDHIVEKAKNGCDRFVTVLHTPQGDLTAAEKTNLPGQPPMTEQYLLKSRKDAEKYLSLPMPKTGGDVTPFFIADQAMGDRGIVDVRLGSNPAGFAAELMGSELFAILSITDRDIIHALCERRMTILLNRIKFIHERKLGPYFNMQGEEMVVPPLHGPQDFLDFNYAYDKPIIDLIHEGGGRIYIHCHGALKSVLKYFVDMGVDVLHPIEGAPTDTMTPAEAKAIIRGKTCMNGNIQIANFYERSPGEIREETAQLIRQVFDDHKGLIVAPSASPYIHGAGLQCFEQFKAMVETVTGS</sequence>
<dbReference type="SUPFAM" id="SSF51726">
    <property type="entry name" value="UROD/MetE-like"/>
    <property type="match status" value="1"/>
</dbReference>
<dbReference type="InterPro" id="IPR038071">
    <property type="entry name" value="UROD/MetE-like_sf"/>
</dbReference>
<reference evidence="2 3" key="1">
    <citation type="journal article" date="2016" name="Nat. Commun.">
        <title>Thousands of microbial genomes shed light on interconnected biogeochemical processes in an aquifer system.</title>
        <authorList>
            <person name="Anantharaman K."/>
            <person name="Brown C.T."/>
            <person name="Hug L.A."/>
            <person name="Sharon I."/>
            <person name="Castelle C.J."/>
            <person name="Probst A.J."/>
            <person name="Thomas B.C."/>
            <person name="Singh A."/>
            <person name="Wilkins M.J."/>
            <person name="Karaoz U."/>
            <person name="Brodie E.L."/>
            <person name="Williams K.H."/>
            <person name="Hubbard S.S."/>
            <person name="Banfield J.F."/>
        </authorList>
    </citation>
    <scope>NUCLEOTIDE SEQUENCE [LARGE SCALE GENOMIC DNA]</scope>
</reference>
<gene>
    <name evidence="2" type="ORF">A2519_00755</name>
</gene>
<dbReference type="AlphaFoldDB" id="A0A1F7FBL9"/>
<evidence type="ECO:0000313" key="3">
    <source>
        <dbReference type="Proteomes" id="UP000179243"/>
    </source>
</evidence>
<dbReference type="PANTHER" id="PTHR47099">
    <property type="entry name" value="METHYLCOBAMIDE:COM METHYLTRANSFERASE MTBA"/>
    <property type="match status" value="1"/>
</dbReference>
<evidence type="ECO:0000313" key="2">
    <source>
        <dbReference type="EMBL" id="OGK04018.1"/>
    </source>
</evidence>
<accession>A0A1F7FBL9</accession>
<feature type="domain" description="Uroporphyrinogen decarboxylase (URO-D)" evidence="1">
    <location>
        <begin position="215"/>
        <end position="335"/>
    </location>
</feature>
<dbReference type="Proteomes" id="UP000179243">
    <property type="component" value="Unassembled WGS sequence"/>
</dbReference>
<protein>
    <recommendedName>
        <fullName evidence="1">Uroporphyrinogen decarboxylase (URO-D) domain-containing protein</fullName>
    </recommendedName>
</protein>
<proteinExistence type="predicted"/>
<comment type="caution">
    <text evidence="2">The sequence shown here is derived from an EMBL/GenBank/DDBJ whole genome shotgun (WGS) entry which is preliminary data.</text>
</comment>
<dbReference type="InterPro" id="IPR052024">
    <property type="entry name" value="Methanogen_methyltrans"/>
</dbReference>
<dbReference type="PANTHER" id="PTHR47099:SF1">
    <property type="entry name" value="METHYLCOBAMIDE:COM METHYLTRANSFERASE MTBA"/>
    <property type="match status" value="1"/>
</dbReference>
<dbReference type="Gene3D" id="3.20.20.210">
    <property type="match status" value="1"/>
</dbReference>
<dbReference type="GO" id="GO:0006779">
    <property type="term" value="P:porphyrin-containing compound biosynthetic process"/>
    <property type="evidence" value="ECO:0007669"/>
    <property type="project" value="InterPro"/>
</dbReference>